<organism evidence="2 3">
    <name type="scientific">Virgibacillus massiliensis</name>
    <dbReference type="NCBI Taxonomy" id="1462526"/>
    <lineage>
        <taxon>Bacteria</taxon>
        <taxon>Bacillati</taxon>
        <taxon>Bacillota</taxon>
        <taxon>Bacilli</taxon>
        <taxon>Bacillales</taxon>
        <taxon>Bacillaceae</taxon>
        <taxon>Virgibacillus</taxon>
    </lineage>
</organism>
<dbReference type="Gene3D" id="3.20.20.140">
    <property type="entry name" value="Metal-dependent hydrolases"/>
    <property type="match status" value="1"/>
</dbReference>
<dbReference type="Pfam" id="PF02811">
    <property type="entry name" value="PHP"/>
    <property type="match status" value="1"/>
</dbReference>
<proteinExistence type="predicted"/>
<keyword evidence="3" id="KW-1185">Reference proteome</keyword>
<dbReference type="STRING" id="1462526.BN990_00319"/>
<sequence>MKADLHVHSYYSDGSDAVCTVLKKAAQQGVTHLSFVDHDSTDGLIEKQTLGSTFGIEVIPGIEISAYDFKRDRKVHVLGYHYQTPAKHINALCQAVRRRRQRHTLWQIDQLNRHGYYLDKQMIIESAKPSSIIYKQHVMEHITEADFNSAEYQQVYQRLFKGKGPAAGDITYVDATDAVKAIVTDGGLAVIAHPGQLDSYELIPELMEVGLGGIERNHPDHTEEDVLKVEELAKEYHLVMTGGTDYHGYFGAQVEIGSLTSPMLPLRKKKNKSTVE</sequence>
<dbReference type="PANTHER" id="PTHR42924">
    <property type="entry name" value="EXONUCLEASE"/>
    <property type="match status" value="1"/>
</dbReference>
<dbReference type="Proteomes" id="UP000028875">
    <property type="component" value="Unassembled WGS sequence"/>
</dbReference>
<accession>A0A024Q6Z6</accession>
<dbReference type="RefSeq" id="WP_038241842.1">
    <property type="nucleotide sequence ID" value="NZ_BNER01000001.1"/>
</dbReference>
<dbReference type="PANTHER" id="PTHR42924:SF3">
    <property type="entry name" value="POLYMERASE_HISTIDINOL PHOSPHATASE N-TERMINAL DOMAIN-CONTAINING PROTEIN"/>
    <property type="match status" value="1"/>
</dbReference>
<evidence type="ECO:0000313" key="3">
    <source>
        <dbReference type="Proteomes" id="UP000028875"/>
    </source>
</evidence>
<dbReference type="InterPro" id="IPR004013">
    <property type="entry name" value="PHP_dom"/>
</dbReference>
<gene>
    <name evidence="2" type="ORF">BN990_00319</name>
</gene>
<evidence type="ECO:0000313" key="2">
    <source>
        <dbReference type="EMBL" id="CDQ38052.1"/>
    </source>
</evidence>
<dbReference type="InterPro" id="IPR016195">
    <property type="entry name" value="Pol/histidinol_Pase-like"/>
</dbReference>
<dbReference type="SUPFAM" id="SSF89550">
    <property type="entry name" value="PHP domain-like"/>
    <property type="match status" value="1"/>
</dbReference>
<dbReference type="EMBL" id="CCDP010000001">
    <property type="protein sequence ID" value="CDQ38052.1"/>
    <property type="molecule type" value="Genomic_DNA"/>
</dbReference>
<reference evidence="3" key="2">
    <citation type="submission" date="2014-05" db="EMBL/GenBank/DDBJ databases">
        <title>Draft genome sequence of Virgibacillus massiliensis Vm-5.</title>
        <authorList>
            <person name="Khelaifia S."/>
            <person name="Croce O."/>
            <person name="Lagier J.C."/>
            <person name="Raoult D."/>
        </authorList>
    </citation>
    <scope>NUCLEOTIDE SEQUENCE [LARGE SCALE GENOMIC DNA]</scope>
    <source>
        <strain evidence="3">Vm-5</strain>
    </source>
</reference>
<dbReference type="SMART" id="SM00481">
    <property type="entry name" value="POLIIIAc"/>
    <property type="match status" value="1"/>
</dbReference>
<dbReference type="InterPro" id="IPR003141">
    <property type="entry name" value="Pol/His_phosphatase_N"/>
</dbReference>
<dbReference type="Gene3D" id="1.10.150.650">
    <property type="match status" value="1"/>
</dbReference>
<dbReference type="GO" id="GO:0035312">
    <property type="term" value="F:5'-3' DNA exonuclease activity"/>
    <property type="evidence" value="ECO:0007669"/>
    <property type="project" value="TreeGrafter"/>
</dbReference>
<dbReference type="AlphaFoldDB" id="A0A024Q6Z6"/>
<reference evidence="2 3" key="1">
    <citation type="submission" date="2014-03" db="EMBL/GenBank/DDBJ databases">
        <authorList>
            <person name="Urmite Genomes U."/>
        </authorList>
    </citation>
    <scope>NUCLEOTIDE SEQUENCE [LARGE SCALE GENOMIC DNA]</scope>
    <source>
        <strain evidence="2 3">Vm-5</strain>
    </source>
</reference>
<name>A0A024Q6Z6_9BACI</name>
<evidence type="ECO:0000259" key="1">
    <source>
        <dbReference type="SMART" id="SM00481"/>
    </source>
</evidence>
<dbReference type="OrthoDB" id="9804333at2"/>
<comment type="caution">
    <text evidence="2">The sequence shown here is derived from an EMBL/GenBank/DDBJ whole genome shotgun (WGS) entry which is preliminary data.</text>
</comment>
<dbReference type="CDD" id="cd07438">
    <property type="entry name" value="PHP_HisPPase_AMP"/>
    <property type="match status" value="1"/>
</dbReference>
<dbReference type="InterPro" id="IPR052018">
    <property type="entry name" value="PHP_domain"/>
</dbReference>
<dbReference type="eggNOG" id="COG0613">
    <property type="taxonomic scope" value="Bacteria"/>
</dbReference>
<protein>
    <submittedName>
        <fullName evidence="2">PHP domain protein</fullName>
    </submittedName>
</protein>
<dbReference type="GO" id="GO:0004534">
    <property type="term" value="F:5'-3' RNA exonuclease activity"/>
    <property type="evidence" value="ECO:0007669"/>
    <property type="project" value="TreeGrafter"/>
</dbReference>
<feature type="domain" description="Polymerase/histidinol phosphatase N-terminal" evidence="1">
    <location>
        <begin position="3"/>
        <end position="68"/>
    </location>
</feature>